<dbReference type="Proteomes" id="UP000199451">
    <property type="component" value="Unassembled WGS sequence"/>
</dbReference>
<protein>
    <recommendedName>
        <fullName evidence="3">Agglutinin C-terminal domain-containing protein</fullName>
    </recommendedName>
</protein>
<proteinExistence type="predicted"/>
<evidence type="ECO:0000313" key="1">
    <source>
        <dbReference type="EMBL" id="SDM92646.1"/>
    </source>
</evidence>
<evidence type="ECO:0008006" key="3">
    <source>
        <dbReference type="Google" id="ProtNLM"/>
    </source>
</evidence>
<name>A0A1G9X846_9EURY</name>
<dbReference type="RefSeq" id="WP_139173355.1">
    <property type="nucleotide sequence ID" value="NZ_FNHL01000004.1"/>
</dbReference>
<keyword evidence="2" id="KW-1185">Reference proteome</keyword>
<sequence>MSKVPDRRTFLKWAGFTPISGAIPYWITPERTIQVMPDEQLEEPPTESESITTTRRSVSWVQKHLRDYFGSDFYKAPNQGIFHHYPDYTYDLFEPDVFRELAASYSPKVIPGNSERYDCDEYATGFRWYFLTGGFGKFPPTNMVGQAHNFAGNHVYNVAICADGTILEWEPQTGTLAADSGAPPRYYEFTNGILYL</sequence>
<gene>
    <name evidence="1" type="ORF">SAMN04487949_2871</name>
</gene>
<evidence type="ECO:0000313" key="2">
    <source>
        <dbReference type="Proteomes" id="UP000199451"/>
    </source>
</evidence>
<dbReference type="EMBL" id="FNHL01000004">
    <property type="protein sequence ID" value="SDM92646.1"/>
    <property type="molecule type" value="Genomic_DNA"/>
</dbReference>
<dbReference type="AlphaFoldDB" id="A0A1G9X846"/>
<accession>A0A1G9X846</accession>
<organism evidence="1 2">
    <name type="scientific">Halogranum gelatinilyticum</name>
    <dbReference type="NCBI Taxonomy" id="660521"/>
    <lineage>
        <taxon>Archaea</taxon>
        <taxon>Methanobacteriati</taxon>
        <taxon>Methanobacteriota</taxon>
        <taxon>Stenosarchaea group</taxon>
        <taxon>Halobacteria</taxon>
        <taxon>Halobacteriales</taxon>
        <taxon>Haloferacaceae</taxon>
    </lineage>
</organism>
<dbReference type="STRING" id="660521.SAMN04487949_2871"/>
<reference evidence="2" key="1">
    <citation type="submission" date="2016-10" db="EMBL/GenBank/DDBJ databases">
        <authorList>
            <person name="Varghese N."/>
            <person name="Submissions S."/>
        </authorList>
    </citation>
    <scope>NUCLEOTIDE SEQUENCE [LARGE SCALE GENOMIC DNA]</scope>
    <source>
        <strain evidence="2">CGMCC 1.10119</strain>
    </source>
</reference>
<dbReference type="OrthoDB" id="378305at2157"/>